<gene>
    <name evidence="4" type="ORF">ALO_17481</name>
</gene>
<dbReference type="Gene3D" id="3.90.550.10">
    <property type="entry name" value="Spore Coat Polysaccharide Biosynthesis Protein SpsA, Chain A"/>
    <property type="match status" value="1"/>
</dbReference>
<name>F7NN13_9FIRM</name>
<keyword evidence="2 4" id="KW-0808">Transferase</keyword>
<dbReference type="OrthoDB" id="396512at2"/>
<dbReference type="PANTHER" id="PTHR22916">
    <property type="entry name" value="GLYCOSYLTRANSFERASE"/>
    <property type="match status" value="1"/>
</dbReference>
<dbReference type="RefSeq" id="WP_004098215.1">
    <property type="nucleotide sequence ID" value="NZ_AFGF01000197.1"/>
</dbReference>
<sequence>MPKISIIVPVYNVGLYIAECLRSIQYQTFKDFEAILIDDGSTDTSSQVCDWFAEHDSRFRVIHKVNGGVSSARNAGLATVKGEYIGFVDPDDKISPDFYSLLIKALSENDADVSISHIRVITENGSDYPLPQFFTTPPERELIDKHNIMARYAEGGVLCPAVYDKLYRFRLFSGITFPDNISLFEDGAVMSKILSRATLLITEPDAVYYYRRRKGSLTNKKINFDEFIEMTEAVEIARKTIIENQPTLEEDANIFSTFYKISGLITLLSSRRQK</sequence>
<dbReference type="InterPro" id="IPR029044">
    <property type="entry name" value="Nucleotide-diphossugar_trans"/>
</dbReference>
<evidence type="ECO:0000313" key="4">
    <source>
        <dbReference type="EMBL" id="EGO62591.1"/>
    </source>
</evidence>
<dbReference type="STRING" id="1009370.ALO_17481"/>
<evidence type="ECO:0000313" key="5">
    <source>
        <dbReference type="Proteomes" id="UP000003240"/>
    </source>
</evidence>
<dbReference type="AlphaFoldDB" id="F7NN13"/>
<proteinExistence type="predicted"/>
<reference evidence="4 5" key="1">
    <citation type="journal article" date="2011" name="EMBO J.">
        <title>Structural diversity of bacterial flagellar motors.</title>
        <authorList>
            <person name="Chen S."/>
            <person name="Beeby M."/>
            <person name="Murphy G.E."/>
            <person name="Leadbetter J.R."/>
            <person name="Hendrixson D.R."/>
            <person name="Briegel A."/>
            <person name="Li Z."/>
            <person name="Shi J."/>
            <person name="Tocheva E.I."/>
            <person name="Muller A."/>
            <person name="Dobro M.J."/>
            <person name="Jensen G.J."/>
        </authorList>
    </citation>
    <scope>NUCLEOTIDE SEQUENCE [LARGE SCALE GENOMIC DNA]</scope>
    <source>
        <strain evidence="4 5">DSM 6540</strain>
    </source>
</reference>
<dbReference type="PANTHER" id="PTHR22916:SF51">
    <property type="entry name" value="GLYCOSYLTRANSFERASE EPSH-RELATED"/>
    <property type="match status" value="1"/>
</dbReference>
<evidence type="ECO:0000256" key="1">
    <source>
        <dbReference type="ARBA" id="ARBA00022676"/>
    </source>
</evidence>
<evidence type="ECO:0000259" key="3">
    <source>
        <dbReference type="Pfam" id="PF00535"/>
    </source>
</evidence>
<dbReference type="eggNOG" id="COG1216">
    <property type="taxonomic scope" value="Bacteria"/>
</dbReference>
<dbReference type="Proteomes" id="UP000003240">
    <property type="component" value="Unassembled WGS sequence"/>
</dbReference>
<dbReference type="InterPro" id="IPR001173">
    <property type="entry name" value="Glyco_trans_2-like"/>
</dbReference>
<comment type="caution">
    <text evidence="4">The sequence shown here is derived from an EMBL/GenBank/DDBJ whole genome shotgun (WGS) entry which is preliminary data.</text>
</comment>
<dbReference type="EMBL" id="AFGF01000197">
    <property type="protein sequence ID" value="EGO62591.1"/>
    <property type="molecule type" value="Genomic_DNA"/>
</dbReference>
<evidence type="ECO:0000256" key="2">
    <source>
        <dbReference type="ARBA" id="ARBA00022679"/>
    </source>
</evidence>
<dbReference type="GO" id="GO:0016757">
    <property type="term" value="F:glycosyltransferase activity"/>
    <property type="evidence" value="ECO:0007669"/>
    <property type="project" value="UniProtKB-KW"/>
</dbReference>
<keyword evidence="5" id="KW-1185">Reference proteome</keyword>
<dbReference type="SUPFAM" id="SSF53448">
    <property type="entry name" value="Nucleotide-diphospho-sugar transferases"/>
    <property type="match status" value="1"/>
</dbReference>
<feature type="domain" description="Glycosyltransferase 2-like" evidence="3">
    <location>
        <begin position="5"/>
        <end position="172"/>
    </location>
</feature>
<keyword evidence="1" id="KW-0328">Glycosyltransferase</keyword>
<organism evidence="4 5">
    <name type="scientific">Acetonema longum DSM 6540</name>
    <dbReference type="NCBI Taxonomy" id="1009370"/>
    <lineage>
        <taxon>Bacteria</taxon>
        <taxon>Bacillati</taxon>
        <taxon>Bacillota</taxon>
        <taxon>Negativicutes</taxon>
        <taxon>Acetonemataceae</taxon>
        <taxon>Acetonema</taxon>
    </lineage>
</organism>
<accession>F7NN13</accession>
<dbReference type="Pfam" id="PF00535">
    <property type="entry name" value="Glycos_transf_2"/>
    <property type="match status" value="1"/>
</dbReference>
<protein>
    <submittedName>
        <fullName evidence="4">Glycosyl transferase, group 2 family protein</fullName>
    </submittedName>
</protein>